<comment type="caution">
    <text evidence="1">The sequence shown here is derived from an EMBL/GenBank/DDBJ whole genome shotgun (WGS) entry which is preliminary data.</text>
</comment>
<organism evidence="1 2">
    <name type="scientific">Blastopirellula sediminis</name>
    <dbReference type="NCBI Taxonomy" id="2894196"/>
    <lineage>
        <taxon>Bacteria</taxon>
        <taxon>Pseudomonadati</taxon>
        <taxon>Planctomycetota</taxon>
        <taxon>Planctomycetia</taxon>
        <taxon>Pirellulales</taxon>
        <taxon>Pirellulaceae</taxon>
        <taxon>Blastopirellula</taxon>
    </lineage>
</organism>
<accession>A0A9X1MPQ5</accession>
<dbReference type="EMBL" id="JAJKFT010000010">
    <property type="protein sequence ID" value="MCC9630466.1"/>
    <property type="molecule type" value="Genomic_DNA"/>
</dbReference>
<gene>
    <name evidence="1" type="ORF">LOC68_18885</name>
</gene>
<dbReference type="AlphaFoldDB" id="A0A9X1MPQ5"/>
<evidence type="ECO:0000313" key="2">
    <source>
        <dbReference type="Proteomes" id="UP001139103"/>
    </source>
</evidence>
<dbReference type="RefSeq" id="WP_230221627.1">
    <property type="nucleotide sequence ID" value="NZ_JAJKFT010000010.1"/>
</dbReference>
<name>A0A9X1MPQ5_9BACT</name>
<protein>
    <submittedName>
        <fullName evidence="1">Uncharacterized protein</fullName>
    </submittedName>
</protein>
<evidence type="ECO:0000313" key="1">
    <source>
        <dbReference type="EMBL" id="MCC9630466.1"/>
    </source>
</evidence>
<reference evidence="1" key="1">
    <citation type="submission" date="2021-11" db="EMBL/GenBank/DDBJ databases">
        <title>Genome sequence.</title>
        <authorList>
            <person name="Sun Q."/>
        </authorList>
    </citation>
    <scope>NUCLEOTIDE SEQUENCE</scope>
    <source>
        <strain evidence="1">JC732</strain>
    </source>
</reference>
<sequence length="193" mass="22827">MNEHPRKPLKSGDVYSAEILRDEYGMNAANRPYFTIDPAEVPEHLRDLIPYAERWAISCDVTRGDYRDQQPEEDIAAFYYDVLPYIEQINEWLDSNPRAGDFTIPLPDAEYHFLILLKAHAEAYQPTEEDIRRREEQWAIWRRQREREKALAAVDDAFRAKDYQQVVRLLTPYEEDLDKVLTAKLNLARKRAQ</sequence>
<dbReference type="Proteomes" id="UP001139103">
    <property type="component" value="Unassembled WGS sequence"/>
</dbReference>
<proteinExistence type="predicted"/>
<keyword evidence="2" id="KW-1185">Reference proteome</keyword>